<sequence length="394" mass="41870">MSGIALSAPDEGRTARFGRRGSISAHIIGSLIAVIAALALVMAATITLLMAYVPNDIVGAVPGVSPDPTGSAVPPPAGVSGPMLLPRREGERLLVFSAIALAVVIIGGAVVVRWIVRRSLAPLSSMTDAVHQAAQTNLRARVPVGRVRNEVTDLAVSFNIMLARLDDAFEAQRRFAANASHELQTPLAVTQAVLDYALADAPEGLTRDILQDLRSLNSRSVQTVRTLLDLAETQGGEGLLEDIDLTLIVRQETESHQAAALKHDVTMCADLDPAVIEGNATLVRLMVRNLLDNAIRHNRRGGRVELGLRAEGHEYVLLVANTGAPMSADEVAKVVEPFHRGAGRLQRRGSGLGAALMAAVIARHGWQLRLDPGAEGGLIAEVRIPKRYRDIPGA</sequence>
<dbReference type="SUPFAM" id="SSF47384">
    <property type="entry name" value="Homodimeric domain of signal transducing histidine kinase"/>
    <property type="match status" value="1"/>
</dbReference>
<dbReference type="Pfam" id="PF00672">
    <property type="entry name" value="HAMP"/>
    <property type="match status" value="1"/>
</dbReference>
<keyword evidence="5" id="KW-0808">Transferase</keyword>
<dbReference type="SUPFAM" id="SSF55874">
    <property type="entry name" value="ATPase domain of HSP90 chaperone/DNA topoisomerase II/histidine kinase"/>
    <property type="match status" value="1"/>
</dbReference>
<keyword evidence="4" id="KW-0597">Phosphoprotein</keyword>
<dbReference type="CDD" id="cd06225">
    <property type="entry name" value="HAMP"/>
    <property type="match status" value="1"/>
</dbReference>
<keyword evidence="7 13" id="KW-0418">Kinase</keyword>
<dbReference type="PANTHER" id="PTHR45436:SF5">
    <property type="entry name" value="SENSOR HISTIDINE KINASE TRCS"/>
    <property type="match status" value="1"/>
</dbReference>
<protein>
    <recommendedName>
        <fullName evidence="3">histidine kinase</fullName>
        <ecNumber evidence="3">2.7.13.3</ecNumber>
    </recommendedName>
</protein>
<evidence type="ECO:0000256" key="10">
    <source>
        <dbReference type="SAM" id="Phobius"/>
    </source>
</evidence>
<evidence type="ECO:0000256" key="2">
    <source>
        <dbReference type="ARBA" id="ARBA00004236"/>
    </source>
</evidence>
<feature type="transmembrane region" description="Helical" evidence="10">
    <location>
        <begin position="23"/>
        <end position="53"/>
    </location>
</feature>
<dbReference type="InterPro" id="IPR036097">
    <property type="entry name" value="HisK_dim/P_sf"/>
</dbReference>
<evidence type="ECO:0000256" key="9">
    <source>
        <dbReference type="ARBA" id="ARBA00023012"/>
    </source>
</evidence>
<evidence type="ECO:0000259" key="11">
    <source>
        <dbReference type="PROSITE" id="PS50109"/>
    </source>
</evidence>
<dbReference type="Gene3D" id="3.30.565.10">
    <property type="entry name" value="Histidine kinase-like ATPase, C-terminal domain"/>
    <property type="match status" value="1"/>
</dbReference>
<feature type="transmembrane region" description="Helical" evidence="10">
    <location>
        <begin position="93"/>
        <end position="116"/>
    </location>
</feature>
<dbReference type="PANTHER" id="PTHR45436">
    <property type="entry name" value="SENSOR HISTIDINE KINASE YKOH"/>
    <property type="match status" value="1"/>
</dbReference>
<dbReference type="InterPro" id="IPR003660">
    <property type="entry name" value="HAMP_dom"/>
</dbReference>
<dbReference type="Gene3D" id="6.10.340.10">
    <property type="match status" value="1"/>
</dbReference>
<keyword evidence="10" id="KW-0472">Membrane</keyword>
<evidence type="ECO:0000313" key="13">
    <source>
        <dbReference type="EMBL" id="MFD2414899.1"/>
    </source>
</evidence>
<dbReference type="InterPro" id="IPR050428">
    <property type="entry name" value="TCS_sensor_his_kinase"/>
</dbReference>
<evidence type="ECO:0000256" key="1">
    <source>
        <dbReference type="ARBA" id="ARBA00000085"/>
    </source>
</evidence>
<dbReference type="SUPFAM" id="SSF158472">
    <property type="entry name" value="HAMP domain-like"/>
    <property type="match status" value="1"/>
</dbReference>
<dbReference type="Pfam" id="PF02518">
    <property type="entry name" value="HATPase_c"/>
    <property type="match status" value="1"/>
</dbReference>
<dbReference type="Proteomes" id="UP001597417">
    <property type="component" value="Unassembled WGS sequence"/>
</dbReference>
<evidence type="ECO:0000313" key="14">
    <source>
        <dbReference type="Proteomes" id="UP001597417"/>
    </source>
</evidence>
<keyword evidence="8 10" id="KW-1133">Transmembrane helix</keyword>
<evidence type="ECO:0000256" key="6">
    <source>
        <dbReference type="ARBA" id="ARBA00022692"/>
    </source>
</evidence>
<evidence type="ECO:0000256" key="4">
    <source>
        <dbReference type="ARBA" id="ARBA00022553"/>
    </source>
</evidence>
<dbReference type="PROSITE" id="PS50109">
    <property type="entry name" value="HIS_KIN"/>
    <property type="match status" value="1"/>
</dbReference>
<dbReference type="SMART" id="SM00387">
    <property type="entry name" value="HATPase_c"/>
    <property type="match status" value="1"/>
</dbReference>
<dbReference type="Gene3D" id="1.10.287.130">
    <property type="match status" value="1"/>
</dbReference>
<keyword evidence="14" id="KW-1185">Reference proteome</keyword>
<dbReference type="GO" id="GO:0016301">
    <property type="term" value="F:kinase activity"/>
    <property type="evidence" value="ECO:0007669"/>
    <property type="project" value="UniProtKB-KW"/>
</dbReference>
<evidence type="ECO:0000256" key="3">
    <source>
        <dbReference type="ARBA" id="ARBA00012438"/>
    </source>
</evidence>
<comment type="caution">
    <text evidence="13">The sequence shown here is derived from an EMBL/GenBank/DDBJ whole genome shotgun (WGS) entry which is preliminary data.</text>
</comment>
<feature type="domain" description="HAMP" evidence="12">
    <location>
        <begin position="117"/>
        <end position="170"/>
    </location>
</feature>
<dbReference type="Pfam" id="PF00512">
    <property type="entry name" value="HisKA"/>
    <property type="match status" value="1"/>
</dbReference>
<evidence type="ECO:0000259" key="12">
    <source>
        <dbReference type="PROSITE" id="PS50885"/>
    </source>
</evidence>
<dbReference type="EC" id="2.7.13.3" evidence="3"/>
<accession>A0ABW5FL13</accession>
<dbReference type="SMART" id="SM00304">
    <property type="entry name" value="HAMP"/>
    <property type="match status" value="1"/>
</dbReference>
<comment type="catalytic activity">
    <reaction evidence="1">
        <text>ATP + protein L-histidine = ADP + protein N-phospho-L-histidine.</text>
        <dbReference type="EC" id="2.7.13.3"/>
    </reaction>
</comment>
<evidence type="ECO:0000256" key="5">
    <source>
        <dbReference type="ARBA" id="ARBA00022679"/>
    </source>
</evidence>
<dbReference type="CDD" id="cd00082">
    <property type="entry name" value="HisKA"/>
    <property type="match status" value="1"/>
</dbReference>
<dbReference type="InterPro" id="IPR036890">
    <property type="entry name" value="HATPase_C_sf"/>
</dbReference>
<keyword evidence="6 10" id="KW-0812">Transmembrane</keyword>
<proteinExistence type="predicted"/>
<dbReference type="InterPro" id="IPR005467">
    <property type="entry name" value="His_kinase_dom"/>
</dbReference>
<dbReference type="InterPro" id="IPR003661">
    <property type="entry name" value="HisK_dim/P_dom"/>
</dbReference>
<evidence type="ECO:0000256" key="8">
    <source>
        <dbReference type="ARBA" id="ARBA00022989"/>
    </source>
</evidence>
<dbReference type="EMBL" id="JBHUKR010000002">
    <property type="protein sequence ID" value="MFD2414899.1"/>
    <property type="molecule type" value="Genomic_DNA"/>
</dbReference>
<dbReference type="CDD" id="cd00075">
    <property type="entry name" value="HATPase"/>
    <property type="match status" value="1"/>
</dbReference>
<dbReference type="SMART" id="SM00388">
    <property type="entry name" value="HisKA"/>
    <property type="match status" value="1"/>
</dbReference>
<name>A0ABW5FL13_9PSEU</name>
<comment type="subcellular location">
    <subcellularLocation>
        <location evidence="2">Cell membrane</location>
    </subcellularLocation>
</comment>
<gene>
    <name evidence="13" type="ORF">ACFSXZ_00990</name>
</gene>
<dbReference type="InterPro" id="IPR003594">
    <property type="entry name" value="HATPase_dom"/>
</dbReference>
<evidence type="ECO:0000256" key="7">
    <source>
        <dbReference type="ARBA" id="ARBA00022777"/>
    </source>
</evidence>
<dbReference type="PROSITE" id="PS50885">
    <property type="entry name" value="HAMP"/>
    <property type="match status" value="1"/>
</dbReference>
<organism evidence="13 14">
    <name type="scientific">Amycolatopsis pigmentata</name>
    <dbReference type="NCBI Taxonomy" id="450801"/>
    <lineage>
        <taxon>Bacteria</taxon>
        <taxon>Bacillati</taxon>
        <taxon>Actinomycetota</taxon>
        <taxon>Actinomycetes</taxon>
        <taxon>Pseudonocardiales</taxon>
        <taxon>Pseudonocardiaceae</taxon>
        <taxon>Amycolatopsis</taxon>
    </lineage>
</organism>
<reference evidence="14" key="1">
    <citation type="journal article" date="2019" name="Int. J. Syst. Evol. Microbiol.">
        <title>The Global Catalogue of Microorganisms (GCM) 10K type strain sequencing project: providing services to taxonomists for standard genome sequencing and annotation.</title>
        <authorList>
            <consortium name="The Broad Institute Genomics Platform"/>
            <consortium name="The Broad Institute Genome Sequencing Center for Infectious Disease"/>
            <person name="Wu L."/>
            <person name="Ma J."/>
        </authorList>
    </citation>
    <scope>NUCLEOTIDE SEQUENCE [LARGE SCALE GENOMIC DNA]</scope>
    <source>
        <strain evidence="14">CGMCC 4.7645</strain>
    </source>
</reference>
<feature type="domain" description="Histidine kinase" evidence="11">
    <location>
        <begin position="178"/>
        <end position="388"/>
    </location>
</feature>
<dbReference type="RefSeq" id="WP_378260189.1">
    <property type="nucleotide sequence ID" value="NZ_JBHUKR010000002.1"/>
</dbReference>
<keyword evidence="9" id="KW-0902">Two-component regulatory system</keyword>